<dbReference type="InterPro" id="IPR005537">
    <property type="entry name" value="RAMP_III_fam"/>
</dbReference>
<dbReference type="RefSeq" id="WP_012711055.1">
    <property type="nucleotide sequence ID" value="NC_012588.1"/>
</dbReference>
<dbReference type="EMBL" id="CP001400">
    <property type="protein sequence ID" value="ACP37790.1"/>
    <property type="molecule type" value="Genomic_DNA"/>
</dbReference>
<feature type="domain" description="CRISPR type III-associated protein" evidence="2">
    <location>
        <begin position="38"/>
        <end position="284"/>
    </location>
</feature>
<dbReference type="KEGG" id="sia:M1425_1023"/>
<evidence type="ECO:0000259" key="2">
    <source>
        <dbReference type="Pfam" id="PF03787"/>
    </source>
</evidence>
<evidence type="ECO:0000313" key="3">
    <source>
        <dbReference type="EMBL" id="ACP37790.1"/>
    </source>
</evidence>
<dbReference type="Proteomes" id="UP000001350">
    <property type="component" value="Chromosome"/>
</dbReference>
<dbReference type="AlphaFoldDB" id="C3MXB0"/>
<dbReference type="GeneID" id="7813430"/>
<dbReference type="HOGENOM" id="CLU_060690_0_0_2"/>
<gene>
    <name evidence="3" type="ordered locus">M1425_1023</name>
</gene>
<reference evidence="3 4" key="1">
    <citation type="journal article" date="2009" name="Proc. Natl. Acad. Sci. U.S.A.">
        <title>Biogeography of the Sulfolobus islandicus pan-genome.</title>
        <authorList>
            <person name="Reno M.L."/>
            <person name="Held N.L."/>
            <person name="Fields C.J."/>
            <person name="Burke P.V."/>
            <person name="Whitaker R.J."/>
        </authorList>
    </citation>
    <scope>NUCLEOTIDE SEQUENCE [LARGE SCALE GENOMIC DNA]</scope>
    <source>
        <strain evidence="4">M.14.25 / Kamchatka #1</strain>
    </source>
</reference>
<proteinExistence type="predicted"/>
<dbReference type="Pfam" id="PF03787">
    <property type="entry name" value="RAMPs"/>
    <property type="match status" value="1"/>
</dbReference>
<organism evidence="3 4">
    <name type="scientific">Saccharolobus islandicus (strain M.14.25 / Kamchatka #1)</name>
    <name type="common">Sulfolobus islandicus</name>
    <dbReference type="NCBI Taxonomy" id="427317"/>
    <lineage>
        <taxon>Archaea</taxon>
        <taxon>Thermoproteota</taxon>
        <taxon>Thermoprotei</taxon>
        <taxon>Sulfolobales</taxon>
        <taxon>Sulfolobaceae</taxon>
        <taxon>Saccharolobus</taxon>
    </lineage>
</organism>
<dbReference type="GO" id="GO:0051607">
    <property type="term" value="P:defense response to virus"/>
    <property type="evidence" value="ECO:0007669"/>
    <property type="project" value="UniProtKB-KW"/>
</dbReference>
<dbReference type="PANTHER" id="PTHR35579">
    <property type="entry name" value="CRISPR SYSTEM CMS ENDORIBONUCLEASE CSM3"/>
    <property type="match status" value="1"/>
</dbReference>
<evidence type="ECO:0000313" key="4">
    <source>
        <dbReference type="Proteomes" id="UP000001350"/>
    </source>
</evidence>
<dbReference type="PANTHER" id="PTHR35579:SF6">
    <property type="entry name" value="DUF324 DOMAIN-CONTAINING PROTEIN"/>
    <property type="match status" value="1"/>
</dbReference>
<accession>C3MXB0</accession>
<keyword evidence="1" id="KW-0051">Antiviral defense</keyword>
<protein>
    <recommendedName>
        <fullName evidence="2">CRISPR type III-associated protein domain-containing protein</fullName>
    </recommendedName>
</protein>
<name>C3MXB0_SACI4</name>
<dbReference type="InterPro" id="IPR052216">
    <property type="entry name" value="CRISPR_Csm3_endoribonuclease"/>
</dbReference>
<sequence>MKILPVVLETLSITRVGTTGVYFDYSSADLVTYKIPLQINDENYYIPAISATSFKGLLRSVYERYLRKEKSGNVSGSGNQKVLENIKNLNYEERTLIFENLNEELEKYVYSGLIDKVGENLEEVFKQYLEITGYGIDKACYVTSDLDRCENLALIEDEKKRKLKEAWIKLTGRKNLCEVCKVLGTSGVRGFVKFTDLVAVDPFPVLLERITHVAINRITGTAEKGKLFTEEIIPAGVKFLGFLAVLEDSLTERVIEMLKVLREKARKGEVWIGGRGSSGYGTFRLYIPGEVMEFNSVIFKGKFALNISEPREGLACERKIICKLFPETFINSLNPVTEGEVTFIVRVETGEEYEAKNGEELKEVLDKVKDKKYEIKTRGVWSLL</sequence>
<evidence type="ECO:0000256" key="1">
    <source>
        <dbReference type="ARBA" id="ARBA00023118"/>
    </source>
</evidence>